<dbReference type="Gene3D" id="3.30.40.10">
    <property type="entry name" value="Zinc/RING finger domain, C3HC4 (zinc finger)"/>
    <property type="match status" value="1"/>
</dbReference>
<dbReference type="GO" id="GO:0061630">
    <property type="term" value="F:ubiquitin protein ligase activity"/>
    <property type="evidence" value="ECO:0007669"/>
    <property type="project" value="UniProtKB-EC"/>
</dbReference>
<keyword evidence="4" id="KW-0479">Metal-binding</keyword>
<accession>A0AAV9D6G1</accession>
<dbReference type="GO" id="GO:0005737">
    <property type="term" value="C:cytoplasm"/>
    <property type="evidence" value="ECO:0007669"/>
    <property type="project" value="TreeGrafter"/>
</dbReference>
<dbReference type="AlphaFoldDB" id="A0AAV9D6G1"/>
<evidence type="ECO:0000313" key="11">
    <source>
        <dbReference type="Proteomes" id="UP001180020"/>
    </source>
</evidence>
<dbReference type="InterPro" id="IPR013083">
    <property type="entry name" value="Znf_RING/FYVE/PHD"/>
</dbReference>
<keyword evidence="3" id="KW-0808">Transferase</keyword>
<evidence type="ECO:0000256" key="8">
    <source>
        <dbReference type="PROSITE-ProRule" id="PRU00175"/>
    </source>
</evidence>
<evidence type="ECO:0000256" key="2">
    <source>
        <dbReference type="ARBA" id="ARBA00012483"/>
    </source>
</evidence>
<gene>
    <name evidence="10" type="ORF">QJS10_CPB15g00445</name>
</gene>
<keyword evidence="11" id="KW-1185">Reference proteome</keyword>
<keyword evidence="6" id="KW-0833">Ubl conjugation pathway</keyword>
<comment type="catalytic activity">
    <reaction evidence="1">
        <text>S-ubiquitinyl-[E2 ubiquitin-conjugating enzyme]-L-cysteine + [acceptor protein]-L-lysine = [E2 ubiquitin-conjugating enzyme]-L-cysteine + N(6)-ubiquitinyl-[acceptor protein]-L-lysine.</text>
        <dbReference type="EC" id="2.3.2.27"/>
    </reaction>
</comment>
<dbReference type="InterPro" id="IPR001841">
    <property type="entry name" value="Znf_RING"/>
</dbReference>
<dbReference type="GO" id="GO:0008270">
    <property type="term" value="F:zinc ion binding"/>
    <property type="evidence" value="ECO:0007669"/>
    <property type="project" value="UniProtKB-KW"/>
</dbReference>
<name>A0AAV9D6G1_ACOCL</name>
<dbReference type="PANTHER" id="PTHR15710">
    <property type="entry name" value="E3 UBIQUITIN-PROTEIN LIGASE PRAJA"/>
    <property type="match status" value="1"/>
</dbReference>
<feature type="domain" description="RING-type" evidence="9">
    <location>
        <begin position="86"/>
        <end position="127"/>
    </location>
</feature>
<dbReference type="PROSITE" id="PS50089">
    <property type="entry name" value="ZF_RING_2"/>
    <property type="match status" value="1"/>
</dbReference>
<evidence type="ECO:0000256" key="5">
    <source>
        <dbReference type="ARBA" id="ARBA00022771"/>
    </source>
</evidence>
<dbReference type="PANTHER" id="PTHR15710:SF217">
    <property type="entry name" value="E3 UBIQUITIN-PROTEIN LIGASE RDUF2"/>
    <property type="match status" value="1"/>
</dbReference>
<sequence length="154" mass="16820">MIGIAIVYRLLKKKKTITNPPSIYSLTNNARTKHSNDAAAHHPQQQPTLLDVTAAEEWRKKGSPPASMEAVEALKEVEVVEDEAECAVCKEGMGLGMRGRGMPCGHVYHTGCIAVWLGSRNSCPLCRFELPTDDPVYEARRAERAGYGARGGAR</sequence>
<evidence type="ECO:0000256" key="6">
    <source>
        <dbReference type="ARBA" id="ARBA00022786"/>
    </source>
</evidence>
<dbReference type="Proteomes" id="UP001180020">
    <property type="component" value="Unassembled WGS sequence"/>
</dbReference>
<reference evidence="10" key="2">
    <citation type="submission" date="2023-06" db="EMBL/GenBank/DDBJ databases">
        <authorList>
            <person name="Ma L."/>
            <person name="Liu K.-W."/>
            <person name="Li Z."/>
            <person name="Hsiao Y.-Y."/>
            <person name="Qi Y."/>
            <person name="Fu T."/>
            <person name="Tang G."/>
            <person name="Zhang D."/>
            <person name="Sun W.-H."/>
            <person name="Liu D.-K."/>
            <person name="Li Y."/>
            <person name="Chen G.-Z."/>
            <person name="Liu X.-D."/>
            <person name="Liao X.-Y."/>
            <person name="Jiang Y.-T."/>
            <person name="Yu X."/>
            <person name="Hao Y."/>
            <person name="Huang J."/>
            <person name="Zhao X.-W."/>
            <person name="Ke S."/>
            <person name="Chen Y.-Y."/>
            <person name="Wu W.-L."/>
            <person name="Hsu J.-L."/>
            <person name="Lin Y.-F."/>
            <person name="Huang M.-D."/>
            <person name="Li C.-Y."/>
            <person name="Huang L."/>
            <person name="Wang Z.-W."/>
            <person name="Zhao X."/>
            <person name="Zhong W.-Y."/>
            <person name="Peng D.-H."/>
            <person name="Ahmad S."/>
            <person name="Lan S."/>
            <person name="Zhang J.-S."/>
            <person name="Tsai W.-C."/>
            <person name="Van De Peer Y."/>
            <person name="Liu Z.-J."/>
        </authorList>
    </citation>
    <scope>NUCLEOTIDE SEQUENCE</scope>
    <source>
        <strain evidence="10">CP</strain>
        <tissue evidence="10">Leaves</tissue>
    </source>
</reference>
<dbReference type="GO" id="GO:0016567">
    <property type="term" value="P:protein ubiquitination"/>
    <property type="evidence" value="ECO:0007669"/>
    <property type="project" value="TreeGrafter"/>
</dbReference>
<dbReference type="FunFam" id="3.30.40.10:FF:000127">
    <property type="entry name" value="E3 ubiquitin-protein ligase RNF181"/>
    <property type="match status" value="1"/>
</dbReference>
<dbReference type="Pfam" id="PF13639">
    <property type="entry name" value="zf-RING_2"/>
    <property type="match status" value="1"/>
</dbReference>
<evidence type="ECO:0000256" key="4">
    <source>
        <dbReference type="ARBA" id="ARBA00022723"/>
    </source>
</evidence>
<keyword evidence="5 8" id="KW-0863">Zinc-finger</keyword>
<dbReference type="EC" id="2.3.2.27" evidence="2"/>
<comment type="caution">
    <text evidence="10">The sequence shown here is derived from an EMBL/GenBank/DDBJ whole genome shotgun (WGS) entry which is preliminary data.</text>
</comment>
<protein>
    <recommendedName>
        <fullName evidence="2">RING-type E3 ubiquitin transferase</fullName>
        <ecNumber evidence="2">2.3.2.27</ecNumber>
    </recommendedName>
</protein>
<evidence type="ECO:0000256" key="7">
    <source>
        <dbReference type="ARBA" id="ARBA00022833"/>
    </source>
</evidence>
<dbReference type="SUPFAM" id="SSF57850">
    <property type="entry name" value="RING/U-box"/>
    <property type="match status" value="1"/>
</dbReference>
<evidence type="ECO:0000259" key="9">
    <source>
        <dbReference type="PROSITE" id="PS50089"/>
    </source>
</evidence>
<keyword evidence="7" id="KW-0862">Zinc</keyword>
<reference evidence="10" key="1">
    <citation type="journal article" date="2023" name="Nat. Commun.">
        <title>Diploid and tetraploid genomes of Acorus and the evolution of monocots.</title>
        <authorList>
            <person name="Ma L."/>
            <person name="Liu K.W."/>
            <person name="Li Z."/>
            <person name="Hsiao Y.Y."/>
            <person name="Qi Y."/>
            <person name="Fu T."/>
            <person name="Tang G.D."/>
            <person name="Zhang D."/>
            <person name="Sun W.H."/>
            <person name="Liu D.K."/>
            <person name="Li Y."/>
            <person name="Chen G.Z."/>
            <person name="Liu X.D."/>
            <person name="Liao X.Y."/>
            <person name="Jiang Y.T."/>
            <person name="Yu X."/>
            <person name="Hao Y."/>
            <person name="Huang J."/>
            <person name="Zhao X.W."/>
            <person name="Ke S."/>
            <person name="Chen Y.Y."/>
            <person name="Wu W.L."/>
            <person name="Hsu J.L."/>
            <person name="Lin Y.F."/>
            <person name="Huang M.D."/>
            <person name="Li C.Y."/>
            <person name="Huang L."/>
            <person name="Wang Z.W."/>
            <person name="Zhao X."/>
            <person name="Zhong W.Y."/>
            <person name="Peng D.H."/>
            <person name="Ahmad S."/>
            <person name="Lan S."/>
            <person name="Zhang J.S."/>
            <person name="Tsai W.C."/>
            <person name="Van de Peer Y."/>
            <person name="Liu Z.J."/>
        </authorList>
    </citation>
    <scope>NUCLEOTIDE SEQUENCE</scope>
    <source>
        <strain evidence="10">CP</strain>
    </source>
</reference>
<proteinExistence type="predicted"/>
<evidence type="ECO:0000256" key="3">
    <source>
        <dbReference type="ARBA" id="ARBA00022679"/>
    </source>
</evidence>
<dbReference type="SMART" id="SM00184">
    <property type="entry name" value="RING"/>
    <property type="match status" value="1"/>
</dbReference>
<organism evidence="10 11">
    <name type="scientific">Acorus calamus</name>
    <name type="common">Sweet flag</name>
    <dbReference type="NCBI Taxonomy" id="4465"/>
    <lineage>
        <taxon>Eukaryota</taxon>
        <taxon>Viridiplantae</taxon>
        <taxon>Streptophyta</taxon>
        <taxon>Embryophyta</taxon>
        <taxon>Tracheophyta</taxon>
        <taxon>Spermatophyta</taxon>
        <taxon>Magnoliopsida</taxon>
        <taxon>Liliopsida</taxon>
        <taxon>Acoraceae</taxon>
        <taxon>Acorus</taxon>
    </lineage>
</organism>
<dbReference type="EMBL" id="JAUJYO010000015">
    <property type="protein sequence ID" value="KAK1296835.1"/>
    <property type="molecule type" value="Genomic_DNA"/>
</dbReference>
<evidence type="ECO:0000313" key="10">
    <source>
        <dbReference type="EMBL" id="KAK1296835.1"/>
    </source>
</evidence>
<evidence type="ECO:0000256" key="1">
    <source>
        <dbReference type="ARBA" id="ARBA00000900"/>
    </source>
</evidence>